<dbReference type="EMBL" id="HBEZ01000444">
    <property type="protein sequence ID" value="CAD8622529.1"/>
    <property type="molecule type" value="Transcribed_RNA"/>
</dbReference>
<gene>
    <name evidence="1" type="ORF">CCUR1050_LOCUS203</name>
</gene>
<organism evidence="1">
    <name type="scientific">Cryptomonas curvata</name>
    <dbReference type="NCBI Taxonomy" id="233186"/>
    <lineage>
        <taxon>Eukaryota</taxon>
        <taxon>Cryptophyceae</taxon>
        <taxon>Cryptomonadales</taxon>
        <taxon>Cryptomonadaceae</taxon>
        <taxon>Cryptomonas</taxon>
    </lineage>
</organism>
<sequence length="326" mass="36948">MLQYVLFPFVLIQGMSTEPSSLRRIQFQYPINRLERKDSLKEINKLRAVPESSALPLTAQQRVILEWRMAAQSNFSQNLNVLPLDRVLKSDVVQILRHHSAPRSKIRFEPHCQVNISSSSHDALGKLYVYEPHRHIQASTCFETMQSIVAAVGMELISTSSPRLIIGDTIMAADWAMEPRRGCRRPLDEELHDGFGYRFPTLVMDVAYAASNQQLLKGLSVLMSPQTSVQVVIGFMYYACDGNGKDEAVAKVEAFIFRRNVQNPAQVVQLYPMKHGIPPTLTIHLSDLFFGVVNHLPIELSQRILRDEAITVDLSLLQERMLGEYS</sequence>
<dbReference type="AlphaFoldDB" id="A0A7S0LU98"/>
<protein>
    <submittedName>
        <fullName evidence="1">Uncharacterized protein</fullName>
    </submittedName>
</protein>
<accession>A0A7S0LU98</accession>
<reference evidence="1" key="1">
    <citation type="submission" date="2021-01" db="EMBL/GenBank/DDBJ databases">
        <authorList>
            <person name="Corre E."/>
            <person name="Pelletier E."/>
            <person name="Niang G."/>
            <person name="Scheremetjew M."/>
            <person name="Finn R."/>
            <person name="Kale V."/>
            <person name="Holt S."/>
            <person name="Cochrane G."/>
            <person name="Meng A."/>
            <person name="Brown T."/>
            <person name="Cohen L."/>
        </authorList>
    </citation>
    <scope>NUCLEOTIDE SEQUENCE</scope>
    <source>
        <strain evidence="1">CCAP979/52</strain>
    </source>
</reference>
<proteinExistence type="predicted"/>
<evidence type="ECO:0000313" key="1">
    <source>
        <dbReference type="EMBL" id="CAD8622529.1"/>
    </source>
</evidence>
<name>A0A7S0LU98_9CRYP</name>